<evidence type="ECO:0008006" key="4">
    <source>
        <dbReference type="Google" id="ProtNLM"/>
    </source>
</evidence>
<comment type="caution">
    <text evidence="2">The sequence shown here is derived from an EMBL/GenBank/DDBJ whole genome shotgun (WGS) entry which is preliminary data.</text>
</comment>
<reference evidence="2 3" key="1">
    <citation type="submission" date="2015-12" db="EMBL/GenBank/DDBJ databases">
        <title>Haloprofundus marisrubri gen. nov., sp. nov., an extremely halophilic archaeon isolated from the Discovery deep brine-seawater interface in the Red Sea.</title>
        <authorList>
            <person name="Zhang G."/>
            <person name="Stingl U."/>
            <person name="Rashid M."/>
        </authorList>
    </citation>
    <scope>NUCLEOTIDE SEQUENCE [LARGE SCALE GENOMIC DNA]</scope>
    <source>
        <strain evidence="2 3">SB9</strain>
    </source>
</reference>
<protein>
    <recommendedName>
        <fullName evidence="4">DUF5658 domain-containing protein</fullName>
    </recommendedName>
</protein>
<proteinExistence type="predicted"/>
<sequence>MSREDLSGLGTHSANGTVAPHRSISTLSRYEPHLWAFALLGFALDVGLTAYGLSLGLAEMNPLARTLMETVGVVEAMLLLKSFSLGVALVGWKILPALYRFVVPAGLSLPTWVAVGINSSLIISLL</sequence>
<dbReference type="Proteomes" id="UP000054387">
    <property type="component" value="Unassembled WGS sequence"/>
</dbReference>
<name>A0A0W1R9Z7_9EURY</name>
<accession>A0A0W1R9Z7</accession>
<dbReference type="OrthoDB" id="306403at2157"/>
<feature type="transmembrane region" description="Helical" evidence="1">
    <location>
        <begin position="70"/>
        <end position="95"/>
    </location>
</feature>
<keyword evidence="1" id="KW-1133">Transmembrane helix</keyword>
<dbReference type="RefSeq" id="WP_058581618.1">
    <property type="nucleotide sequence ID" value="NZ_LOPU01000018.1"/>
</dbReference>
<organism evidence="2 3">
    <name type="scientific">Haloprofundus marisrubri</name>
    <dbReference type="NCBI Taxonomy" id="1514971"/>
    <lineage>
        <taxon>Archaea</taxon>
        <taxon>Methanobacteriati</taxon>
        <taxon>Methanobacteriota</taxon>
        <taxon>Stenosarchaea group</taxon>
        <taxon>Halobacteria</taxon>
        <taxon>Halobacteriales</taxon>
        <taxon>Haloferacaceae</taxon>
        <taxon>Haloprofundus</taxon>
    </lineage>
</organism>
<keyword evidence="1" id="KW-0472">Membrane</keyword>
<feature type="transmembrane region" description="Helical" evidence="1">
    <location>
        <begin position="34"/>
        <end position="58"/>
    </location>
</feature>
<evidence type="ECO:0000313" key="2">
    <source>
        <dbReference type="EMBL" id="KTG10264.1"/>
    </source>
</evidence>
<keyword evidence="1" id="KW-0812">Transmembrane</keyword>
<feature type="transmembrane region" description="Helical" evidence="1">
    <location>
        <begin position="101"/>
        <end position="125"/>
    </location>
</feature>
<dbReference type="EMBL" id="LOPU01000018">
    <property type="protein sequence ID" value="KTG10264.1"/>
    <property type="molecule type" value="Genomic_DNA"/>
</dbReference>
<evidence type="ECO:0000313" key="3">
    <source>
        <dbReference type="Proteomes" id="UP000054387"/>
    </source>
</evidence>
<keyword evidence="3" id="KW-1185">Reference proteome</keyword>
<gene>
    <name evidence="2" type="ORF">AUR64_11830</name>
</gene>
<evidence type="ECO:0000256" key="1">
    <source>
        <dbReference type="SAM" id="Phobius"/>
    </source>
</evidence>
<dbReference type="AlphaFoldDB" id="A0A0W1R9Z7"/>